<evidence type="ECO:0000256" key="4">
    <source>
        <dbReference type="ARBA" id="ARBA00023267"/>
    </source>
</evidence>
<dbReference type="GO" id="GO:0004077">
    <property type="term" value="F:biotin--[biotin carboxyl-carrier protein] ligase activity"/>
    <property type="evidence" value="ECO:0007669"/>
    <property type="project" value="UniProtKB-EC"/>
</dbReference>
<dbReference type="Pfam" id="PF02237">
    <property type="entry name" value="BPL_C"/>
    <property type="match status" value="1"/>
</dbReference>
<dbReference type="CDD" id="cd16442">
    <property type="entry name" value="BPL"/>
    <property type="match status" value="1"/>
</dbReference>
<dbReference type="GO" id="GO:0005737">
    <property type="term" value="C:cytoplasm"/>
    <property type="evidence" value="ECO:0007669"/>
    <property type="project" value="TreeGrafter"/>
</dbReference>
<keyword evidence="1 8" id="KW-0436">Ligase</keyword>
<dbReference type="OrthoDB" id="9807064at2"/>
<dbReference type="SUPFAM" id="SSF55681">
    <property type="entry name" value="Class II aaRS and biotin synthetases"/>
    <property type="match status" value="1"/>
</dbReference>
<reference evidence="9" key="1">
    <citation type="journal article" date="2010" name="Stand. Genomic Sci.">
        <title>Complete genome sequence of Thermocrinis albus type strain (HI 11/12T).</title>
        <authorList>
            <person name="Wirth R."/>
            <person name="Sikorski J."/>
            <person name="Brambilla E."/>
            <person name="Misra M."/>
            <person name="Lapidus A."/>
            <person name="Copeland A."/>
            <person name="Nolan M."/>
            <person name="Lucas S."/>
            <person name="Chen F."/>
            <person name="Tice H."/>
            <person name="Cheng J.F."/>
            <person name="Han C."/>
            <person name="Detter J.C."/>
            <person name="Tapia R."/>
            <person name="Bruce D."/>
            <person name="Goodwin L."/>
            <person name="Pitluck S."/>
            <person name="Pati A."/>
            <person name="Anderson I."/>
            <person name="Ivanova N."/>
            <person name="Mavromatis K."/>
            <person name="Mikhailova N."/>
            <person name="Chen A."/>
            <person name="Palaniappan K."/>
            <person name="Bilek Y."/>
            <person name="Hader T."/>
            <person name="Land M."/>
            <person name="Hauser L."/>
            <person name="Chang Y.J."/>
            <person name="Jeffries C.D."/>
            <person name="Tindall B.J."/>
            <person name="Rohde M."/>
            <person name="Goker M."/>
            <person name="Bristow J."/>
            <person name="Eisen J.A."/>
            <person name="Markowitz V."/>
            <person name="Hugenholtz P."/>
            <person name="Kyrpides N.C."/>
            <person name="Klenk H.P."/>
        </authorList>
    </citation>
    <scope>NUCLEOTIDE SEQUENCE [LARGE SCALE GENOMIC DNA]</scope>
    <source>
        <strain evidence="9">DSM 14484 / JCM 11386 / HI 11/12</strain>
    </source>
</reference>
<dbReference type="PROSITE" id="PS51733">
    <property type="entry name" value="BPL_LPL_CATALYTIC"/>
    <property type="match status" value="1"/>
</dbReference>
<dbReference type="InterPro" id="IPR008988">
    <property type="entry name" value="Transcriptional_repressor_C"/>
</dbReference>
<dbReference type="Gene3D" id="2.30.30.100">
    <property type="match status" value="1"/>
</dbReference>
<dbReference type="HOGENOM" id="CLU_051096_3_0_0"/>
<dbReference type="Gene3D" id="3.30.930.10">
    <property type="entry name" value="Bira Bifunctional Protein, Domain 2"/>
    <property type="match status" value="1"/>
</dbReference>
<dbReference type="InterPro" id="IPR004408">
    <property type="entry name" value="Biotin_CoA_COase_ligase"/>
</dbReference>
<dbReference type="Proteomes" id="UP000002043">
    <property type="component" value="Chromosome"/>
</dbReference>
<dbReference type="InterPro" id="IPR003142">
    <property type="entry name" value="BPL_C"/>
</dbReference>
<evidence type="ECO:0000256" key="2">
    <source>
        <dbReference type="ARBA" id="ARBA00022741"/>
    </source>
</evidence>
<keyword evidence="9" id="KW-1185">Reference proteome</keyword>
<comment type="catalytic activity">
    <reaction evidence="6">
        <text>biotin + L-lysyl-[protein] + ATP = N(6)-biotinyl-L-lysyl-[protein] + AMP + diphosphate + H(+)</text>
        <dbReference type="Rhea" id="RHEA:11756"/>
        <dbReference type="Rhea" id="RHEA-COMP:9752"/>
        <dbReference type="Rhea" id="RHEA-COMP:10505"/>
        <dbReference type="ChEBI" id="CHEBI:15378"/>
        <dbReference type="ChEBI" id="CHEBI:29969"/>
        <dbReference type="ChEBI" id="CHEBI:30616"/>
        <dbReference type="ChEBI" id="CHEBI:33019"/>
        <dbReference type="ChEBI" id="CHEBI:57586"/>
        <dbReference type="ChEBI" id="CHEBI:83144"/>
        <dbReference type="ChEBI" id="CHEBI:456215"/>
        <dbReference type="EC" id="6.3.4.15"/>
    </reaction>
</comment>
<gene>
    <name evidence="8" type="ordered locus">Thal_0265</name>
</gene>
<evidence type="ECO:0000256" key="5">
    <source>
        <dbReference type="ARBA" id="ARBA00024227"/>
    </source>
</evidence>
<dbReference type="SUPFAM" id="SSF50037">
    <property type="entry name" value="C-terminal domain of transcriptional repressors"/>
    <property type="match status" value="1"/>
</dbReference>
<evidence type="ECO:0000256" key="1">
    <source>
        <dbReference type="ARBA" id="ARBA00022598"/>
    </source>
</evidence>
<dbReference type="InterPro" id="IPR004143">
    <property type="entry name" value="BPL_LPL_catalytic"/>
</dbReference>
<evidence type="ECO:0000313" key="8">
    <source>
        <dbReference type="EMBL" id="ADC88900.1"/>
    </source>
</evidence>
<keyword evidence="4" id="KW-0092">Biotin</keyword>
<dbReference type="KEGG" id="tal:Thal_0265"/>
<keyword evidence="2" id="KW-0547">Nucleotide-binding</keyword>
<evidence type="ECO:0000259" key="7">
    <source>
        <dbReference type="PROSITE" id="PS51733"/>
    </source>
</evidence>
<dbReference type="NCBIfam" id="TIGR00121">
    <property type="entry name" value="birA_ligase"/>
    <property type="match status" value="1"/>
</dbReference>
<evidence type="ECO:0000256" key="6">
    <source>
        <dbReference type="ARBA" id="ARBA00047846"/>
    </source>
</evidence>
<protein>
    <recommendedName>
        <fullName evidence="5">biotin--[biotin carboxyl-carrier protein] ligase</fullName>
        <ecNumber evidence="5">6.3.4.15</ecNumber>
    </recommendedName>
</protein>
<dbReference type="RefSeq" id="WP_012991307.1">
    <property type="nucleotide sequence ID" value="NC_013894.1"/>
</dbReference>
<dbReference type="EMBL" id="CP001931">
    <property type="protein sequence ID" value="ADC88900.1"/>
    <property type="molecule type" value="Genomic_DNA"/>
</dbReference>
<name>D3SP13_THEAH</name>
<dbReference type="eggNOG" id="COG0340">
    <property type="taxonomic scope" value="Bacteria"/>
</dbReference>
<accession>D3SP13</accession>
<feature type="domain" description="BPL/LPL catalytic" evidence="7">
    <location>
        <begin position="1"/>
        <end position="168"/>
    </location>
</feature>
<dbReference type="AlphaFoldDB" id="D3SP13"/>
<dbReference type="PANTHER" id="PTHR12835">
    <property type="entry name" value="BIOTIN PROTEIN LIGASE"/>
    <property type="match status" value="1"/>
</dbReference>
<dbReference type="InterPro" id="IPR045864">
    <property type="entry name" value="aa-tRNA-synth_II/BPL/LPL"/>
</dbReference>
<dbReference type="PANTHER" id="PTHR12835:SF5">
    <property type="entry name" value="BIOTIN--PROTEIN LIGASE"/>
    <property type="match status" value="1"/>
</dbReference>
<dbReference type="STRING" id="638303.Thal_0265"/>
<dbReference type="GO" id="GO:0005524">
    <property type="term" value="F:ATP binding"/>
    <property type="evidence" value="ECO:0007669"/>
    <property type="project" value="UniProtKB-KW"/>
</dbReference>
<dbReference type="EC" id="6.3.4.15" evidence="5"/>
<keyword evidence="3" id="KW-0067">ATP-binding</keyword>
<sequence>MDIITCVLWLEEVSSTQDVAKEKELPSGCVVVANRQLSGRGRRGRRWFSQEGGLYFSLLLRTAPIRDEQTITLVAAHAVCRFLQKEGVHASIKWVNDVYVKGKKISGALAERSKDKLILGIGINVNQGSFPEDVPAISMRMVTGKEYDKKRILLELLGFLEEDIRLLMNKGFSPFRDVIEERLLFLGEEVIVEDAGDITVGLLHHLGEDGSLVILTADGYKRILAGDVSLKSL</sequence>
<evidence type="ECO:0000313" key="9">
    <source>
        <dbReference type="Proteomes" id="UP000002043"/>
    </source>
</evidence>
<proteinExistence type="predicted"/>
<dbReference type="Pfam" id="PF03099">
    <property type="entry name" value="BPL_LplA_LipB"/>
    <property type="match status" value="1"/>
</dbReference>
<organism evidence="8 9">
    <name type="scientific">Thermocrinis albus (strain DSM 14484 / JCM 11386 / HI 11/12)</name>
    <dbReference type="NCBI Taxonomy" id="638303"/>
    <lineage>
        <taxon>Bacteria</taxon>
        <taxon>Pseudomonadati</taxon>
        <taxon>Aquificota</taxon>
        <taxon>Aquificia</taxon>
        <taxon>Aquificales</taxon>
        <taxon>Aquificaceae</taxon>
        <taxon>Thermocrinis</taxon>
    </lineage>
</organism>
<evidence type="ECO:0000256" key="3">
    <source>
        <dbReference type="ARBA" id="ARBA00022840"/>
    </source>
</evidence>